<keyword evidence="9" id="KW-1133">Transmembrane helix</keyword>
<comment type="similarity">
    <text evidence="3">Belongs to the peptidase M13 family.</text>
</comment>
<evidence type="ECO:0000256" key="3">
    <source>
        <dbReference type="ARBA" id="ARBA00007357"/>
    </source>
</evidence>
<dbReference type="Gene3D" id="3.40.390.10">
    <property type="entry name" value="Collagenase (Catalytic Domain)"/>
    <property type="match status" value="1"/>
</dbReference>
<proteinExistence type="inferred from homology"/>
<evidence type="ECO:0000256" key="2">
    <source>
        <dbReference type="ARBA" id="ARBA00004401"/>
    </source>
</evidence>
<name>A0A833SAW6_9HYME</name>
<dbReference type="PROSITE" id="PS51885">
    <property type="entry name" value="NEPRILYSIN"/>
    <property type="match status" value="1"/>
</dbReference>
<evidence type="ECO:0000259" key="11">
    <source>
        <dbReference type="Pfam" id="PF05649"/>
    </source>
</evidence>
<keyword evidence="13" id="KW-1185">Reference proteome</keyword>
<comment type="caution">
    <text evidence="12">The sequence shown here is derived from an EMBL/GenBank/DDBJ whole genome shotgun (WGS) entry which is preliminary data.</text>
</comment>
<keyword evidence="9" id="KW-0812">Transmembrane</keyword>
<evidence type="ECO:0000256" key="1">
    <source>
        <dbReference type="ARBA" id="ARBA00001947"/>
    </source>
</evidence>
<evidence type="ECO:0000313" key="13">
    <source>
        <dbReference type="Proteomes" id="UP000655588"/>
    </source>
</evidence>
<evidence type="ECO:0000256" key="8">
    <source>
        <dbReference type="ARBA" id="ARBA00023049"/>
    </source>
</evidence>
<dbReference type="InterPro" id="IPR042089">
    <property type="entry name" value="Peptidase_M13_dom_2"/>
</dbReference>
<keyword evidence="8" id="KW-0482">Metalloprotease</keyword>
<dbReference type="GO" id="GO:0016485">
    <property type="term" value="P:protein processing"/>
    <property type="evidence" value="ECO:0007669"/>
    <property type="project" value="TreeGrafter"/>
</dbReference>
<comment type="cofactor">
    <cofactor evidence="1">
        <name>Zn(2+)</name>
        <dbReference type="ChEBI" id="CHEBI:29105"/>
    </cofactor>
</comment>
<dbReference type="GO" id="GO:0005886">
    <property type="term" value="C:plasma membrane"/>
    <property type="evidence" value="ECO:0007669"/>
    <property type="project" value="UniProtKB-SubCell"/>
</dbReference>
<dbReference type="GO" id="GO:0004222">
    <property type="term" value="F:metalloendopeptidase activity"/>
    <property type="evidence" value="ECO:0007669"/>
    <property type="project" value="InterPro"/>
</dbReference>
<reference evidence="12" key="1">
    <citation type="submission" date="2019-11" db="EMBL/GenBank/DDBJ databases">
        <title>The nuclear and mitochondrial genomes of Frieseomelitta varia - a highly eusocial stingless bee (Meliponini) with a permanently sterile worker caste.</title>
        <authorList>
            <person name="Freitas F.C.P."/>
            <person name="Lourenco A.P."/>
            <person name="Nunes F.M.F."/>
            <person name="Paschoal A.R."/>
            <person name="Abreu F.C.P."/>
            <person name="Barbin F.O."/>
            <person name="Bataglia L."/>
            <person name="Cardoso-Junior C.A.M."/>
            <person name="Cervoni M.S."/>
            <person name="Silva S.R."/>
            <person name="Dalarmi F."/>
            <person name="Del Lama M.A."/>
            <person name="Depintor T.S."/>
            <person name="Ferreira K.M."/>
            <person name="Goria P.S."/>
            <person name="Jaskot M.C."/>
            <person name="Lago D.C."/>
            <person name="Luna-Lucena D."/>
            <person name="Moda L.M."/>
            <person name="Nascimento L."/>
            <person name="Pedrino M."/>
            <person name="Rabico F.O."/>
            <person name="Sanches F.C."/>
            <person name="Santos D.E."/>
            <person name="Santos C.G."/>
            <person name="Vieira J."/>
            <person name="Lopes T.F."/>
            <person name="Barchuk A.R."/>
            <person name="Hartfelder K."/>
            <person name="Simoes Z.L.P."/>
            <person name="Bitondi M.M.G."/>
            <person name="Pinheiro D.G."/>
        </authorList>
    </citation>
    <scope>NUCLEOTIDE SEQUENCE</scope>
    <source>
        <strain evidence="12">USP_RPSP 00005682</strain>
        <tissue evidence="12">Whole individual</tissue>
    </source>
</reference>
<evidence type="ECO:0000256" key="4">
    <source>
        <dbReference type="ARBA" id="ARBA00022670"/>
    </source>
</evidence>
<dbReference type="InterPro" id="IPR024079">
    <property type="entry name" value="MetalloPept_cat_dom_sf"/>
</dbReference>
<dbReference type="InterPro" id="IPR000718">
    <property type="entry name" value="Peptidase_M13"/>
</dbReference>
<dbReference type="Pfam" id="PF01431">
    <property type="entry name" value="Peptidase_M13"/>
    <property type="match status" value="1"/>
</dbReference>
<keyword evidence="9" id="KW-0472">Membrane</keyword>
<evidence type="ECO:0000256" key="9">
    <source>
        <dbReference type="SAM" id="Phobius"/>
    </source>
</evidence>
<organism evidence="12 13">
    <name type="scientific">Frieseomelitta varia</name>
    <dbReference type="NCBI Taxonomy" id="561572"/>
    <lineage>
        <taxon>Eukaryota</taxon>
        <taxon>Metazoa</taxon>
        <taxon>Ecdysozoa</taxon>
        <taxon>Arthropoda</taxon>
        <taxon>Hexapoda</taxon>
        <taxon>Insecta</taxon>
        <taxon>Pterygota</taxon>
        <taxon>Neoptera</taxon>
        <taxon>Endopterygota</taxon>
        <taxon>Hymenoptera</taxon>
        <taxon>Apocrita</taxon>
        <taxon>Aculeata</taxon>
        <taxon>Apoidea</taxon>
        <taxon>Anthophila</taxon>
        <taxon>Apidae</taxon>
        <taxon>Frieseomelitta</taxon>
    </lineage>
</organism>
<dbReference type="PANTHER" id="PTHR11733">
    <property type="entry name" value="ZINC METALLOPROTEASE FAMILY M13 NEPRILYSIN-RELATED"/>
    <property type="match status" value="1"/>
</dbReference>
<dbReference type="Pfam" id="PF05649">
    <property type="entry name" value="Peptidase_M13_N"/>
    <property type="match status" value="1"/>
</dbReference>
<dbReference type="SUPFAM" id="SSF55486">
    <property type="entry name" value="Metalloproteases ('zincins'), catalytic domain"/>
    <property type="match status" value="1"/>
</dbReference>
<keyword evidence="4" id="KW-0645">Protease</keyword>
<dbReference type="PANTHER" id="PTHR11733:SF167">
    <property type="entry name" value="FI17812P1-RELATED"/>
    <property type="match status" value="1"/>
</dbReference>
<evidence type="ECO:0000313" key="12">
    <source>
        <dbReference type="EMBL" id="KAF3430621.1"/>
    </source>
</evidence>
<dbReference type="Gene3D" id="1.10.1380.10">
    <property type="entry name" value="Neutral endopeptidase , domain2"/>
    <property type="match status" value="1"/>
</dbReference>
<dbReference type="Proteomes" id="UP000655588">
    <property type="component" value="Unassembled WGS sequence"/>
</dbReference>
<evidence type="ECO:0000256" key="6">
    <source>
        <dbReference type="ARBA" id="ARBA00022801"/>
    </source>
</evidence>
<evidence type="ECO:0000256" key="7">
    <source>
        <dbReference type="ARBA" id="ARBA00022833"/>
    </source>
</evidence>
<feature type="transmembrane region" description="Helical" evidence="9">
    <location>
        <begin position="57"/>
        <end position="76"/>
    </location>
</feature>
<feature type="domain" description="Peptidase M13 N-terminal" evidence="11">
    <location>
        <begin position="122"/>
        <end position="516"/>
    </location>
</feature>
<accession>A0A833SAW6</accession>
<evidence type="ECO:0000256" key="5">
    <source>
        <dbReference type="ARBA" id="ARBA00022723"/>
    </source>
</evidence>
<dbReference type="EMBL" id="WNWW01000034">
    <property type="protein sequence ID" value="KAF3430621.1"/>
    <property type="molecule type" value="Genomic_DNA"/>
</dbReference>
<keyword evidence="7" id="KW-0862">Zinc</keyword>
<dbReference type="PRINTS" id="PR00786">
    <property type="entry name" value="NEPRILYSIN"/>
</dbReference>
<dbReference type="CDD" id="cd08662">
    <property type="entry name" value="M13"/>
    <property type="match status" value="1"/>
</dbReference>
<dbReference type="InterPro" id="IPR018497">
    <property type="entry name" value="Peptidase_M13_C"/>
</dbReference>
<feature type="domain" description="Peptidase M13 C-terminal" evidence="10">
    <location>
        <begin position="575"/>
        <end position="778"/>
    </location>
</feature>
<dbReference type="AlphaFoldDB" id="A0A833SAW6"/>
<keyword evidence="5" id="KW-0479">Metal-binding</keyword>
<protein>
    <recommendedName>
        <fullName evidence="14">Endothelin-converting enzyme 1</fullName>
    </recommendedName>
</protein>
<evidence type="ECO:0008006" key="14">
    <source>
        <dbReference type="Google" id="ProtNLM"/>
    </source>
</evidence>
<dbReference type="InterPro" id="IPR008753">
    <property type="entry name" value="Peptidase_M13_N"/>
</dbReference>
<gene>
    <name evidence="12" type="ORF">E2986_13803</name>
</gene>
<evidence type="ECO:0000259" key="10">
    <source>
        <dbReference type="Pfam" id="PF01431"/>
    </source>
</evidence>
<sequence length="835" mass="95229">MSFALMMMYKQAEFEDEENSSIGSVALNSEGISTSATHIRYNSGFSLWRARSPLERCLFIICAGFLLMVVMLSIVISSKNSWDEAQILHVTSHGENGTPCLTEHCVTVAASIINSIDPSVDPCDDFYEYACGGWIKKNPIPEGNSMWGTFDKFEQDNQLVIKNVLGKPFEEMKSKAEKKAKYYFLSCMDANDTIETLGAKPMLDLLDSIGGWNISGKFNVSQWSLQNTMHILQNVYNMDGLFAWAVNEDDRNSSRHIIQIDQGGLTLPTTDNYLNVTSNKVLAAYLEYMTKIGVLLGGKENSTRKQMDDVIKFETELASIMTPLEDRRDKEKLYNLMSLKELQRKAPFISWLDYFQNATGLVNIKMTNETTIVNNAPEYFVKLSKLVLDYNKTNDKKVILNNYLVWQTVRTLTACLSKPFRDAYKGLRKALIGSEGREEQWRYCVSDTHNAMGFAIGAMFVREVFHGKSKPMAEKMIDQVRKAFTKNLKNLDWMDAETRRAAEEKANAITDMVGFPNFILKPNELDERYNDLTIKKNEYFQNNIRVNKYNLRKNLEKLNQPVNKTTWIMTPPTVNAYYWPTKNQMVFPAGILQSPFYDIENPNSLNFGGIGVVMGHELTHAFDDQGREYDLHGNLNQWWNNATIERFKNRTECFVEQYGNFEIHSRRVNGRQTLGENIADNGGLKAAFHAYLSTPMSYKDQLPLPGLNLTHRQLFFLNFAQVWCSSVMSEAIALQIKKDSHCPPKYRVIGSLSNLPEFATEFNCPEGSRMNPVHKCEVWETVLEALYYVCYTESENVAQDQRLLLMSKALKLINLITLRCPECAIPFSVSTSLGS</sequence>
<dbReference type="GO" id="GO:0046872">
    <property type="term" value="F:metal ion binding"/>
    <property type="evidence" value="ECO:0007669"/>
    <property type="project" value="UniProtKB-KW"/>
</dbReference>
<keyword evidence="6" id="KW-0378">Hydrolase</keyword>
<comment type="subcellular location">
    <subcellularLocation>
        <location evidence="2">Cell membrane</location>
        <topology evidence="2">Single-pass type II membrane protein</topology>
    </subcellularLocation>
</comment>